<dbReference type="Pfam" id="PF01204">
    <property type="entry name" value="Trehalase"/>
    <property type="match status" value="1"/>
</dbReference>
<dbReference type="PANTHER" id="PTHR23403:SF1">
    <property type="entry name" value="TREHALASE"/>
    <property type="match status" value="1"/>
</dbReference>
<dbReference type="GO" id="GO:0005576">
    <property type="term" value="C:extracellular region"/>
    <property type="evidence" value="ECO:0007669"/>
    <property type="project" value="UniProtKB-SubCell"/>
</dbReference>
<dbReference type="GO" id="GO:0004555">
    <property type="term" value="F:alpha,alpha-trehalase activity"/>
    <property type="evidence" value="ECO:0007669"/>
    <property type="project" value="UniProtKB-EC"/>
</dbReference>
<evidence type="ECO:0000256" key="5">
    <source>
        <dbReference type="ARBA" id="ARBA00012757"/>
    </source>
</evidence>
<keyword evidence="15" id="KW-1185">Reference proteome</keyword>
<feature type="region of interest" description="Disordered" evidence="12">
    <location>
        <begin position="281"/>
        <end position="302"/>
    </location>
</feature>
<evidence type="ECO:0000313" key="15">
    <source>
        <dbReference type="Proteomes" id="UP000005408"/>
    </source>
</evidence>
<name>A0A8W8LHF6_MAGGI</name>
<evidence type="ECO:0000256" key="11">
    <source>
        <dbReference type="RuleBase" id="RU361180"/>
    </source>
</evidence>
<dbReference type="SUPFAM" id="SSF48208">
    <property type="entry name" value="Six-hairpin glycosidases"/>
    <property type="match status" value="1"/>
</dbReference>
<dbReference type="EC" id="3.2.1.28" evidence="5 11"/>
<evidence type="ECO:0000256" key="6">
    <source>
        <dbReference type="ARBA" id="ARBA00019905"/>
    </source>
</evidence>
<evidence type="ECO:0000256" key="13">
    <source>
        <dbReference type="SAM" id="SignalP"/>
    </source>
</evidence>
<dbReference type="PROSITE" id="PS00927">
    <property type="entry name" value="TREHALASE_1"/>
    <property type="match status" value="1"/>
</dbReference>
<comment type="subcellular location">
    <subcellularLocation>
        <location evidence="2">Secreted</location>
    </subcellularLocation>
</comment>
<evidence type="ECO:0000256" key="9">
    <source>
        <dbReference type="ARBA" id="ARBA00023157"/>
    </source>
</evidence>
<feature type="chain" id="PRO_5036488852" description="Trehalase" evidence="13">
    <location>
        <begin position="25"/>
        <end position="908"/>
    </location>
</feature>
<comment type="similarity">
    <text evidence="4">Belongs to the dermatopontin family.</text>
</comment>
<sequence>MASISVLTRTVLLHLVLSVGILRGEDTVPACDSPIYCQGDLLDIIQRMRLFNDSKTFVDMSLKQSPEEVLSAFNNLSKPISEAQGRKFVGDHFSGPGDEFQPWKPTDLPRMPAIMNHIKDPLLRGFAWDLCRTWKDLGRKIKIDVKLNPDRYSLVYLPNPFIVPGGRFRETYYWDTYWVVKGLLLCEMTDTVKGMLENFAFMIERFGFIPNGGRVYYSRRSQPPFFIPMMYDYYKATKNLTFVQSHLPAMEAEYDFWMTNRSVSVQRGDVTHILNRYASSVNSPRPESYSEDLKTASSTNNSSARRQLYQNLVSAAESGWDFSSRWFSRDPGTNLTLDTTRTTNILPVDLNSVLCMNEHILSELFNLTGNQEKGKNYSKNWQRRQTAIFNVLWNPTKRVWQDLDIAANSHRDYFYASNILPLFASCTGRNETQTEKSVLTYLQNLGVLQFAGGFPTSLETTGQQWDLPNGWPPLQHMAIWGMSQSQNQQLKAEAFSLANKSIVSNWIAWNRSRNMYEKYSTNISGEGGSGGEYGVQEGFGWSNGVVLELLRRIFPALQANRPSNDMDYYYGIEIGYTFGKFTAGGQQLEKGIATSCTNPQIFVMGISLMATAIERKTRGPKKKSETYQLPIKGFMDDLAVTTTKDVQTRFTSHSKTMGTNWISAGDIHFIKEDVKLEIKMSNPSVFDTKGNWELRIYKDKSLPSKAMKEQLCDLTRCFAVIGITLLFGVESWVNDYDRPFTFTCPQHHSINRVISRHFDAAEDRIFDFKCSKYTSSSERESCSWSDYVNDFDKPVVFQCPNGGVMDGVHSYHDNGAEDRRFRFYCCEKPGMCLYNCFYSGWVNSYDGYFDYAVPPGHVMRGWTSIHDNGAEDRIFNFEVCLIKICINTGLVGELIGKRAANNTNGRHN</sequence>
<dbReference type="Proteomes" id="UP000005408">
    <property type="component" value="Unassembled WGS sequence"/>
</dbReference>
<evidence type="ECO:0000256" key="4">
    <source>
        <dbReference type="ARBA" id="ARBA00008712"/>
    </source>
</evidence>
<evidence type="ECO:0000256" key="3">
    <source>
        <dbReference type="ARBA" id="ARBA00005615"/>
    </source>
</evidence>
<evidence type="ECO:0000256" key="2">
    <source>
        <dbReference type="ARBA" id="ARBA00004613"/>
    </source>
</evidence>
<dbReference type="SMR" id="A0A8W8LHF6"/>
<accession>A0A8W8LHF6</accession>
<dbReference type="PANTHER" id="PTHR23403">
    <property type="entry name" value="TREHALASE"/>
    <property type="match status" value="1"/>
</dbReference>
<evidence type="ECO:0000256" key="10">
    <source>
        <dbReference type="ARBA" id="ARBA00023295"/>
    </source>
</evidence>
<comment type="catalytic activity">
    <reaction evidence="1 11">
        <text>alpha,alpha-trehalose + H2O = alpha-D-glucose + beta-D-glucose</text>
        <dbReference type="Rhea" id="RHEA:32675"/>
        <dbReference type="ChEBI" id="CHEBI:15377"/>
        <dbReference type="ChEBI" id="CHEBI:15903"/>
        <dbReference type="ChEBI" id="CHEBI:16551"/>
        <dbReference type="ChEBI" id="CHEBI:17925"/>
        <dbReference type="EC" id="3.2.1.28"/>
    </reaction>
</comment>
<feature type="signal peptide" evidence="13">
    <location>
        <begin position="1"/>
        <end position="24"/>
    </location>
</feature>
<dbReference type="AlphaFoldDB" id="A0A8W8LHF6"/>
<proteinExistence type="inferred from homology"/>
<protein>
    <recommendedName>
        <fullName evidence="6 11">Trehalase</fullName>
        <ecNumber evidence="5 11">3.2.1.28</ecNumber>
    </recommendedName>
    <alternativeName>
        <fullName evidence="11">Alpha-trehalose glucohydrolase</fullName>
    </alternativeName>
</protein>
<evidence type="ECO:0000313" key="14">
    <source>
        <dbReference type="EnsemblMetazoa" id="G28046.5:cds"/>
    </source>
</evidence>
<evidence type="ECO:0000256" key="1">
    <source>
        <dbReference type="ARBA" id="ARBA00001576"/>
    </source>
</evidence>
<keyword evidence="8 11" id="KW-0378">Hydrolase</keyword>
<evidence type="ECO:0000256" key="12">
    <source>
        <dbReference type="SAM" id="MobiDB-lite"/>
    </source>
</evidence>
<comment type="similarity">
    <text evidence="3 11">Belongs to the glycosyl hydrolase 37 family.</text>
</comment>
<keyword evidence="13" id="KW-0732">Signal</keyword>
<evidence type="ECO:0000256" key="7">
    <source>
        <dbReference type="ARBA" id="ARBA00022525"/>
    </source>
</evidence>
<dbReference type="Pfam" id="PF14704">
    <property type="entry name" value="DERM"/>
    <property type="match status" value="1"/>
</dbReference>
<reference evidence="14" key="1">
    <citation type="submission" date="2022-08" db="UniProtKB">
        <authorList>
            <consortium name="EnsemblMetazoa"/>
        </authorList>
    </citation>
    <scope>IDENTIFICATION</scope>
    <source>
        <strain evidence="14">05x7-T-G4-1.051#20</strain>
    </source>
</reference>
<keyword evidence="10 11" id="KW-0326">Glycosidase</keyword>
<dbReference type="InterPro" id="IPR012341">
    <property type="entry name" value="6hp_glycosidase-like_sf"/>
</dbReference>
<dbReference type="InterPro" id="IPR001661">
    <property type="entry name" value="Glyco_hydro_37"/>
</dbReference>
<dbReference type="Gene3D" id="1.50.10.10">
    <property type="match status" value="1"/>
</dbReference>
<keyword evidence="9" id="KW-1015">Disulfide bond</keyword>
<keyword evidence="7" id="KW-0964">Secreted</keyword>
<dbReference type="InterPro" id="IPR026645">
    <property type="entry name" value="Dermatopontin"/>
</dbReference>
<organism evidence="14 15">
    <name type="scientific">Magallana gigas</name>
    <name type="common">Pacific oyster</name>
    <name type="synonym">Crassostrea gigas</name>
    <dbReference type="NCBI Taxonomy" id="29159"/>
    <lineage>
        <taxon>Eukaryota</taxon>
        <taxon>Metazoa</taxon>
        <taxon>Spiralia</taxon>
        <taxon>Lophotrochozoa</taxon>
        <taxon>Mollusca</taxon>
        <taxon>Bivalvia</taxon>
        <taxon>Autobranchia</taxon>
        <taxon>Pteriomorphia</taxon>
        <taxon>Ostreida</taxon>
        <taxon>Ostreoidea</taxon>
        <taxon>Ostreidae</taxon>
        <taxon>Magallana</taxon>
    </lineage>
</organism>
<dbReference type="InterPro" id="IPR018232">
    <property type="entry name" value="Glyco_hydro_37_CS"/>
</dbReference>
<dbReference type="InterPro" id="IPR008928">
    <property type="entry name" value="6-hairpin_glycosidase_sf"/>
</dbReference>
<dbReference type="PRINTS" id="PR00744">
    <property type="entry name" value="GLHYDRLASE37"/>
</dbReference>
<evidence type="ECO:0000256" key="8">
    <source>
        <dbReference type="ARBA" id="ARBA00022801"/>
    </source>
</evidence>
<dbReference type="PROSITE" id="PS00928">
    <property type="entry name" value="TREHALASE_2"/>
    <property type="match status" value="1"/>
</dbReference>
<dbReference type="GO" id="GO:0005993">
    <property type="term" value="P:trehalose catabolic process"/>
    <property type="evidence" value="ECO:0007669"/>
    <property type="project" value="TreeGrafter"/>
</dbReference>
<dbReference type="EnsemblMetazoa" id="G28046.5">
    <property type="protein sequence ID" value="G28046.5:cds"/>
    <property type="gene ID" value="G28046"/>
</dbReference>